<dbReference type="EMBL" id="CP011924">
    <property type="protein sequence ID" value="ATD08166.1"/>
    <property type="molecule type" value="Genomic_DNA"/>
</dbReference>
<evidence type="ECO:0000313" key="2">
    <source>
        <dbReference type="Proteomes" id="UP000016521"/>
    </source>
</evidence>
<sequence>MDDIASESQLHALDDVLKSHIESQLKMFNTPNTENIDQLFEATLGLKK</sequence>
<accession>A0ABM6NGZ8</accession>
<protein>
    <submittedName>
        <fullName evidence="1">Uncharacterized protein</fullName>
    </submittedName>
</protein>
<keyword evidence="2" id="KW-1185">Reference proteome</keyword>
<reference evidence="1 2" key="1">
    <citation type="submission" date="2015-06" db="EMBL/GenBank/DDBJ databases">
        <authorList>
            <person name="Xie B.-B."/>
            <person name="Rong J.-C."/>
            <person name="Qin Q.-L."/>
            <person name="Zhang Y.-Z."/>
        </authorList>
    </citation>
    <scope>NUCLEOTIDE SEQUENCE [LARGE SCALE GENOMIC DNA]</scope>
    <source>
        <strain evidence="1 2">JCM 20779</strain>
    </source>
</reference>
<organism evidence="1 2">
    <name type="scientific">Pseudoalteromonas piscicida</name>
    <dbReference type="NCBI Taxonomy" id="43662"/>
    <lineage>
        <taxon>Bacteria</taxon>
        <taxon>Pseudomonadati</taxon>
        <taxon>Pseudomonadota</taxon>
        <taxon>Gammaproteobacteria</taxon>
        <taxon>Alteromonadales</taxon>
        <taxon>Pseudoalteromonadaceae</taxon>
        <taxon>Pseudoalteromonas</taxon>
    </lineage>
</organism>
<evidence type="ECO:0000313" key="1">
    <source>
        <dbReference type="EMBL" id="ATD08166.1"/>
    </source>
</evidence>
<name>A0ABM6NGZ8_PSEO7</name>
<gene>
    <name evidence="1" type="ORF">PPIS_a3362</name>
</gene>
<proteinExistence type="predicted"/>
<dbReference type="Proteomes" id="UP000016521">
    <property type="component" value="Chromosome I"/>
</dbReference>